<evidence type="ECO:0000256" key="3">
    <source>
        <dbReference type="ARBA" id="ARBA00022448"/>
    </source>
</evidence>
<evidence type="ECO:0008006" key="18">
    <source>
        <dbReference type="Google" id="ProtNLM"/>
    </source>
</evidence>
<accession>A0ABD2PUC1</accession>
<dbReference type="Gene3D" id="3.40.50.1000">
    <property type="entry name" value="HAD superfamily/HAD-like"/>
    <property type="match status" value="1"/>
</dbReference>
<dbReference type="EMBL" id="JBJKFK010004007">
    <property type="protein sequence ID" value="KAL3309366.1"/>
    <property type="molecule type" value="Genomic_DNA"/>
</dbReference>
<evidence type="ECO:0000256" key="5">
    <source>
        <dbReference type="ARBA" id="ARBA00022723"/>
    </source>
</evidence>
<organism evidence="16 17">
    <name type="scientific">Cichlidogyrus casuarinus</name>
    <dbReference type="NCBI Taxonomy" id="1844966"/>
    <lineage>
        <taxon>Eukaryota</taxon>
        <taxon>Metazoa</taxon>
        <taxon>Spiralia</taxon>
        <taxon>Lophotrochozoa</taxon>
        <taxon>Platyhelminthes</taxon>
        <taxon>Monogenea</taxon>
        <taxon>Monopisthocotylea</taxon>
        <taxon>Dactylogyridea</taxon>
        <taxon>Ancyrocephalidae</taxon>
        <taxon>Cichlidogyrus</taxon>
    </lineage>
</organism>
<dbReference type="Gene3D" id="2.70.150.10">
    <property type="entry name" value="Calcium-transporting ATPase, cytoplasmic transduction domain A"/>
    <property type="match status" value="1"/>
</dbReference>
<dbReference type="InterPro" id="IPR036412">
    <property type="entry name" value="HAD-like_sf"/>
</dbReference>
<dbReference type="InterPro" id="IPR008250">
    <property type="entry name" value="ATPase_P-typ_transduc_dom_A_sf"/>
</dbReference>
<evidence type="ECO:0000256" key="9">
    <source>
        <dbReference type="ARBA" id="ARBA00022842"/>
    </source>
</evidence>
<keyword evidence="10" id="KW-1278">Translocase</keyword>
<dbReference type="PROSITE" id="PS01229">
    <property type="entry name" value="COF_2"/>
    <property type="match status" value="1"/>
</dbReference>
<gene>
    <name evidence="16" type="ORF">Ciccas_012088</name>
</gene>
<evidence type="ECO:0000256" key="12">
    <source>
        <dbReference type="ARBA" id="ARBA00023136"/>
    </source>
</evidence>
<keyword evidence="12 13" id="KW-0472">Membrane</keyword>
<evidence type="ECO:0000256" key="13">
    <source>
        <dbReference type="SAM" id="Phobius"/>
    </source>
</evidence>
<dbReference type="Pfam" id="PF23143">
    <property type="entry name" value="2TM_P5A-ATPase"/>
    <property type="match status" value="1"/>
</dbReference>
<feature type="domain" description="P5A-ATPase transmembrane helical hairpin" evidence="15">
    <location>
        <begin position="21"/>
        <end position="89"/>
    </location>
</feature>
<feature type="transmembrane region" description="Helical" evidence="13">
    <location>
        <begin position="195"/>
        <end position="214"/>
    </location>
</feature>
<feature type="transmembrane region" description="Helical" evidence="13">
    <location>
        <begin position="398"/>
        <end position="416"/>
    </location>
</feature>
<protein>
    <recommendedName>
        <fullName evidence="18">Cation-transporting ATPase 13A1</fullName>
    </recommendedName>
</protein>
<keyword evidence="7" id="KW-0256">Endoplasmic reticulum</keyword>
<dbReference type="Gene3D" id="3.40.1110.10">
    <property type="entry name" value="Calcium-transporting ATPase, cytoplasmic domain N"/>
    <property type="match status" value="1"/>
</dbReference>
<evidence type="ECO:0000259" key="15">
    <source>
        <dbReference type="Pfam" id="PF23143"/>
    </source>
</evidence>
<comment type="caution">
    <text evidence="16">The sequence shown here is derived from an EMBL/GenBank/DDBJ whole genome shotgun (WGS) entry which is preliminary data.</text>
</comment>
<dbReference type="SUPFAM" id="SSF56784">
    <property type="entry name" value="HAD-like"/>
    <property type="match status" value="1"/>
</dbReference>
<evidence type="ECO:0000313" key="16">
    <source>
        <dbReference type="EMBL" id="KAL3309366.1"/>
    </source>
</evidence>
<dbReference type="Pfam" id="PF13246">
    <property type="entry name" value="Cation_ATPase"/>
    <property type="match status" value="1"/>
</dbReference>
<evidence type="ECO:0000259" key="14">
    <source>
        <dbReference type="Pfam" id="PF00122"/>
    </source>
</evidence>
<feature type="transmembrane region" description="Helical" evidence="13">
    <location>
        <begin position="25"/>
        <end position="43"/>
    </location>
</feature>
<dbReference type="InterPro" id="IPR059000">
    <property type="entry name" value="ATPase_P-type_domA"/>
</dbReference>
<evidence type="ECO:0000256" key="4">
    <source>
        <dbReference type="ARBA" id="ARBA00022692"/>
    </source>
</evidence>
<dbReference type="GO" id="GO:0005789">
    <property type="term" value="C:endoplasmic reticulum membrane"/>
    <property type="evidence" value="ECO:0007669"/>
    <property type="project" value="UniProtKB-SubCell"/>
</dbReference>
<evidence type="ECO:0000256" key="2">
    <source>
        <dbReference type="ARBA" id="ARBA00006000"/>
    </source>
</evidence>
<name>A0ABD2PUC1_9PLAT</name>
<dbReference type="GO" id="GO:0005524">
    <property type="term" value="F:ATP binding"/>
    <property type="evidence" value="ECO:0007669"/>
    <property type="project" value="UniProtKB-KW"/>
</dbReference>
<feature type="transmembrane region" description="Helical" evidence="13">
    <location>
        <begin position="55"/>
        <end position="78"/>
    </location>
</feature>
<dbReference type="SUPFAM" id="SSF81660">
    <property type="entry name" value="Metal cation-transporting ATPase, ATP-binding domain N"/>
    <property type="match status" value="1"/>
</dbReference>
<keyword evidence="3" id="KW-0813">Transport</keyword>
<dbReference type="PANTHER" id="PTHR45630">
    <property type="entry name" value="CATION-TRANSPORTING ATPASE-RELATED"/>
    <property type="match status" value="1"/>
</dbReference>
<dbReference type="AlphaFoldDB" id="A0ABD2PUC1"/>
<dbReference type="FunFam" id="3.40.50.1000:FF:000056">
    <property type="entry name" value="Cation-transporting ATPase"/>
    <property type="match status" value="1"/>
</dbReference>
<dbReference type="PRINTS" id="PR00119">
    <property type="entry name" value="CATATPASE"/>
</dbReference>
<dbReference type="InterPro" id="IPR006544">
    <property type="entry name" value="P-type_TPase_V"/>
</dbReference>
<keyword evidence="5" id="KW-0479">Metal-binding</keyword>
<keyword evidence="17" id="KW-1185">Reference proteome</keyword>
<dbReference type="InterPro" id="IPR023214">
    <property type="entry name" value="HAD_sf"/>
</dbReference>
<sequence>MEMNDDFTTADIEELRLYRLRPTILHFYTLPFAIAYLIWLVIWNQYFGVDDHFELGLIVIGIIAIFQILCGLLCYWSVSCRCFITCNKEEKPSKAEYVHVIPTQNNGYEMFVPIVHGKNPKTGERLDHFFFQRLKYIFNADDKGSISALQFPIDWKVEKYTNWRGFTDEKDLSNARETYGLNKLELTVPPFAELFIERATAPFFVFQVFCVALWCLDEYWIYPMVTLGMLVMFEASLVMQQLRNLMHIRSMGSKPHKINVYRCKKWLQLSSDELIPGDLVSITQSVKNQLVPCDMLLLSGSCIVDESMLTGESVPVTKECIQALKHDDRLSLDTHKTQLLYGGTKIVQHTSQQSALKSPDQGCLCFILRTGMSTCQGNLLKTIMYSVKTVTANNSETFLFILFLLAFALAAAWRVWTEGSKDPDRNRYKLLLECTVIITSCIPQELPIELSLAVNSSLMTLSKLCTGSLSLSLILFFIVIFCTEPFRIPFAGKVDICCEAACQLTKVKDCPLETIQVMVTAHSLACYSSSQEQEAIIGDPLEKAMLSAAGWNMNREGLLYGRSVPRTPPLKIYKKFPFLSALRRMSVISGHPVGSDLTYYACVKGSPEAIKSMITKPPLDYDETYLSMARRGGRVIALGWRELGLLSHQQVREMEREEVEKELKFVGFVVLSCPLKSDSVVVIKELQESSHHVVMVTGDNPLTACHVSGILGITRFEQPPTLVLTAANTLSPDDWHWQSVDDSVVKTLDATSATNAQLRELAAQHDLCITGEGLDYLAKLPRKAFFLSLLPKVKVFARMSPKQKEFIITTFRSLNLVTLMCGDGTNDVGALKHAHVGVSLLNSQPAITATPNANQNKPRQPPQVRHFIVAQR</sequence>
<dbReference type="InterPro" id="IPR023298">
    <property type="entry name" value="ATPase_P-typ_TM_dom_sf"/>
</dbReference>
<keyword evidence="8" id="KW-0067">ATP-binding</keyword>
<proteinExistence type="inferred from homology"/>
<evidence type="ECO:0000256" key="1">
    <source>
        <dbReference type="ARBA" id="ARBA00004477"/>
    </source>
</evidence>
<feature type="domain" description="P-type ATPase A" evidence="14">
    <location>
        <begin position="254"/>
        <end position="358"/>
    </location>
</feature>
<dbReference type="InterPro" id="IPR057255">
    <property type="entry name" value="2TM_P5A-ATPase"/>
</dbReference>
<evidence type="ECO:0000313" key="17">
    <source>
        <dbReference type="Proteomes" id="UP001626550"/>
    </source>
</evidence>
<evidence type="ECO:0000256" key="7">
    <source>
        <dbReference type="ARBA" id="ARBA00022824"/>
    </source>
</evidence>
<evidence type="ECO:0000256" key="10">
    <source>
        <dbReference type="ARBA" id="ARBA00022967"/>
    </source>
</evidence>
<evidence type="ECO:0000256" key="11">
    <source>
        <dbReference type="ARBA" id="ARBA00022989"/>
    </source>
</evidence>
<comment type="similarity">
    <text evidence="2">Belongs to the cation transport ATPase (P-type) (TC 3.A.3) family. Type V subfamily.</text>
</comment>
<dbReference type="PANTHER" id="PTHR45630:SF7">
    <property type="entry name" value="ENDOPLASMIC RETICULUM TRANSMEMBRANE HELIX TRANSLOCASE"/>
    <property type="match status" value="1"/>
</dbReference>
<dbReference type="Proteomes" id="UP001626550">
    <property type="component" value="Unassembled WGS sequence"/>
</dbReference>
<keyword evidence="4 13" id="KW-0812">Transmembrane</keyword>
<dbReference type="InterPro" id="IPR023299">
    <property type="entry name" value="ATPase_P-typ_cyto_dom_N"/>
</dbReference>
<keyword evidence="6" id="KW-0547">Nucleotide-binding</keyword>
<evidence type="ECO:0000256" key="8">
    <source>
        <dbReference type="ARBA" id="ARBA00022840"/>
    </source>
</evidence>
<feature type="transmembrane region" description="Helical" evidence="13">
    <location>
        <begin position="220"/>
        <end position="239"/>
    </location>
</feature>
<keyword evidence="9" id="KW-0460">Magnesium</keyword>
<comment type="subcellular location">
    <subcellularLocation>
        <location evidence="1">Endoplasmic reticulum membrane</location>
        <topology evidence="1">Multi-pass membrane protein</topology>
    </subcellularLocation>
</comment>
<reference evidence="16 17" key="1">
    <citation type="submission" date="2024-11" db="EMBL/GenBank/DDBJ databases">
        <title>Adaptive evolution of stress response genes in parasites aligns with host niche diversity.</title>
        <authorList>
            <person name="Hahn C."/>
            <person name="Resl P."/>
        </authorList>
    </citation>
    <scope>NUCLEOTIDE SEQUENCE [LARGE SCALE GENOMIC DNA]</scope>
    <source>
        <strain evidence="16">EGGRZ-B1_66</strain>
        <tissue evidence="16">Body</tissue>
    </source>
</reference>
<keyword evidence="11 13" id="KW-1133">Transmembrane helix</keyword>
<dbReference type="SUPFAM" id="SSF81665">
    <property type="entry name" value="Calcium ATPase, transmembrane domain M"/>
    <property type="match status" value="1"/>
</dbReference>
<dbReference type="GO" id="GO:0046872">
    <property type="term" value="F:metal ion binding"/>
    <property type="evidence" value="ECO:0007669"/>
    <property type="project" value="UniProtKB-KW"/>
</dbReference>
<dbReference type="Pfam" id="PF00122">
    <property type="entry name" value="E1-E2_ATPase"/>
    <property type="match status" value="1"/>
</dbReference>
<dbReference type="SUPFAM" id="SSF81653">
    <property type="entry name" value="Calcium ATPase, transduction domain A"/>
    <property type="match status" value="1"/>
</dbReference>
<evidence type="ECO:0000256" key="6">
    <source>
        <dbReference type="ARBA" id="ARBA00022741"/>
    </source>
</evidence>